<dbReference type="PANTHER" id="PTHR42788:SF2">
    <property type="entry name" value="ABC TRANSPORTER ATP-BINDING PROTEIN"/>
    <property type="match status" value="1"/>
</dbReference>
<keyword evidence="1" id="KW-0813">Transport</keyword>
<accession>A0ABS6EJU3</accession>
<sequence>MNSYSNKEYLINLNNVDKKYGETQILKDISIKVSRGEFISLIGPSGCGKSTIFNIITGLTSKDSGEVIVNGNIGYMQQKDLLLPWKSIMDNVSLPLILKGVEKKVAYEKVKKYLPIVGLEGYEDKYPSQLSGGMKQRASFLRTFMTSEEIMLLDESFGSLDSITKGKMQKWLLEMKEKLNNTILFITHDIEEALFLSDRIYVLSDKPASIKKEITLDFHNDDKLNRLLSPELLILKDEIIKLL</sequence>
<keyword evidence="3" id="KW-0547">Nucleotide-binding</keyword>
<reference evidence="3 4" key="1">
    <citation type="submission" date="2021-06" db="EMBL/GenBank/DDBJ databases">
        <authorList>
            <person name="Sun Q."/>
            <person name="Li D."/>
        </authorList>
    </citation>
    <scope>NUCLEOTIDE SEQUENCE [LARGE SCALE GENOMIC DNA]</scope>
    <source>
        <strain evidence="3 4">MSJ-11</strain>
    </source>
</reference>
<gene>
    <name evidence="3" type="ORF">KQI86_10050</name>
</gene>
<dbReference type="Proteomes" id="UP000726170">
    <property type="component" value="Unassembled WGS sequence"/>
</dbReference>
<dbReference type="PANTHER" id="PTHR42788">
    <property type="entry name" value="TAURINE IMPORT ATP-BINDING PROTEIN-RELATED"/>
    <property type="match status" value="1"/>
</dbReference>
<feature type="domain" description="ABC transporter" evidence="2">
    <location>
        <begin position="11"/>
        <end position="230"/>
    </location>
</feature>
<name>A0ABS6EJU3_9CLOT</name>
<dbReference type="Pfam" id="PF00005">
    <property type="entry name" value="ABC_tran"/>
    <property type="match status" value="1"/>
</dbReference>
<dbReference type="InterPro" id="IPR003439">
    <property type="entry name" value="ABC_transporter-like_ATP-bd"/>
</dbReference>
<dbReference type="EMBL" id="JAHLQF010000002">
    <property type="protein sequence ID" value="MBU5484674.1"/>
    <property type="molecule type" value="Genomic_DNA"/>
</dbReference>
<dbReference type="PROSITE" id="PS00211">
    <property type="entry name" value="ABC_TRANSPORTER_1"/>
    <property type="match status" value="1"/>
</dbReference>
<keyword evidence="3" id="KW-0067">ATP-binding</keyword>
<dbReference type="PROSITE" id="PS50893">
    <property type="entry name" value="ABC_TRANSPORTER_2"/>
    <property type="match status" value="1"/>
</dbReference>
<proteinExistence type="predicted"/>
<evidence type="ECO:0000256" key="1">
    <source>
        <dbReference type="ARBA" id="ARBA00022448"/>
    </source>
</evidence>
<comment type="caution">
    <text evidence="3">The sequence shown here is derived from an EMBL/GenBank/DDBJ whole genome shotgun (WGS) entry which is preliminary data.</text>
</comment>
<protein>
    <submittedName>
        <fullName evidence="3">ABC transporter ATP-binding protein</fullName>
    </submittedName>
</protein>
<evidence type="ECO:0000259" key="2">
    <source>
        <dbReference type="PROSITE" id="PS50893"/>
    </source>
</evidence>
<evidence type="ECO:0000313" key="4">
    <source>
        <dbReference type="Proteomes" id="UP000726170"/>
    </source>
</evidence>
<dbReference type="SMART" id="SM00382">
    <property type="entry name" value="AAA"/>
    <property type="match status" value="1"/>
</dbReference>
<dbReference type="InterPro" id="IPR050166">
    <property type="entry name" value="ABC_transporter_ATP-bind"/>
</dbReference>
<evidence type="ECO:0000313" key="3">
    <source>
        <dbReference type="EMBL" id="MBU5484674.1"/>
    </source>
</evidence>
<dbReference type="GO" id="GO:0005524">
    <property type="term" value="F:ATP binding"/>
    <property type="evidence" value="ECO:0007669"/>
    <property type="project" value="UniProtKB-KW"/>
</dbReference>
<keyword evidence="4" id="KW-1185">Reference proteome</keyword>
<dbReference type="InterPro" id="IPR003593">
    <property type="entry name" value="AAA+_ATPase"/>
</dbReference>
<organism evidence="3 4">
    <name type="scientific">Clostridium mobile</name>
    <dbReference type="NCBI Taxonomy" id="2841512"/>
    <lineage>
        <taxon>Bacteria</taxon>
        <taxon>Bacillati</taxon>
        <taxon>Bacillota</taxon>
        <taxon>Clostridia</taxon>
        <taxon>Eubacteriales</taxon>
        <taxon>Clostridiaceae</taxon>
        <taxon>Clostridium</taxon>
    </lineage>
</organism>
<dbReference type="InterPro" id="IPR017871">
    <property type="entry name" value="ABC_transporter-like_CS"/>
</dbReference>
<dbReference type="CDD" id="cd03293">
    <property type="entry name" value="ABC_NrtD_SsuB_transporters"/>
    <property type="match status" value="1"/>
</dbReference>